<evidence type="ECO:0000256" key="2">
    <source>
        <dbReference type="ARBA" id="ARBA00023239"/>
    </source>
</evidence>
<dbReference type="EMBL" id="JAWRVE010000120">
    <property type="protein sequence ID" value="KAL1856517.1"/>
    <property type="molecule type" value="Genomic_DNA"/>
</dbReference>
<dbReference type="Pfam" id="PF04909">
    <property type="entry name" value="Amidohydro_2"/>
    <property type="match status" value="1"/>
</dbReference>
<sequence length="140" mass="15485">MAGQVEYYFDTARAMMDLTLTQSFVNFTNIRWIFSHCGEAFPSIEDRFLKLQPAIEGPAKTVYGSRVCYDSAGPTYFAQVKGLLGYGVPTSQLVFGSDYPYAAGTYELGIGAIQAAEFLTDQEKEAIFSRNYEAVLGEIV</sequence>
<evidence type="ECO:0000313" key="6">
    <source>
        <dbReference type="Proteomes" id="UP001583177"/>
    </source>
</evidence>
<proteinExistence type="inferred from homology"/>
<evidence type="ECO:0000256" key="3">
    <source>
        <dbReference type="RuleBase" id="RU366045"/>
    </source>
</evidence>
<name>A0ABR3W9K5_9PEZI</name>
<dbReference type="Gene3D" id="3.20.20.140">
    <property type="entry name" value="Metal-dependent hydrolases"/>
    <property type="match status" value="1"/>
</dbReference>
<evidence type="ECO:0000259" key="4">
    <source>
        <dbReference type="Pfam" id="PF04909"/>
    </source>
</evidence>
<keyword evidence="1 3" id="KW-0210">Decarboxylase</keyword>
<organism evidence="5 6">
    <name type="scientific">Diaporthe australafricana</name>
    <dbReference type="NCBI Taxonomy" id="127596"/>
    <lineage>
        <taxon>Eukaryota</taxon>
        <taxon>Fungi</taxon>
        <taxon>Dikarya</taxon>
        <taxon>Ascomycota</taxon>
        <taxon>Pezizomycotina</taxon>
        <taxon>Sordariomycetes</taxon>
        <taxon>Sordariomycetidae</taxon>
        <taxon>Diaporthales</taxon>
        <taxon>Diaporthaceae</taxon>
        <taxon>Diaporthe</taxon>
    </lineage>
</organism>
<dbReference type="PANTHER" id="PTHR21240:SF32">
    <property type="entry name" value="AMIDOHYDROLASE-RELATED DOMAIN-CONTAINING PROTEIN"/>
    <property type="match status" value="1"/>
</dbReference>
<evidence type="ECO:0000256" key="1">
    <source>
        <dbReference type="ARBA" id="ARBA00022793"/>
    </source>
</evidence>
<keyword evidence="2 3" id="KW-0456">Lyase</keyword>
<comment type="caution">
    <text evidence="5">The sequence shown here is derived from an EMBL/GenBank/DDBJ whole genome shotgun (WGS) entry which is preliminary data.</text>
</comment>
<feature type="domain" description="Amidohydrolase-related" evidence="4">
    <location>
        <begin position="11"/>
        <end position="136"/>
    </location>
</feature>
<comment type="similarity">
    <text evidence="3">Belongs to the metallo-dependent hydrolases superfamily.</text>
</comment>
<dbReference type="InterPro" id="IPR006680">
    <property type="entry name" value="Amidohydro-rel"/>
</dbReference>
<dbReference type="Proteomes" id="UP001583177">
    <property type="component" value="Unassembled WGS sequence"/>
</dbReference>
<reference evidence="5 6" key="1">
    <citation type="journal article" date="2024" name="IMA Fungus">
        <title>IMA Genome - F19 : A genome assembly and annotation guide to empower mycologists, including annotated draft genome sequences of Ceratocystis pirilliformis, Diaporthe australafricana, Fusarium ophioides, Paecilomyces lecythidis, and Sporothrix stenoceras.</title>
        <authorList>
            <person name="Aylward J."/>
            <person name="Wilson A.M."/>
            <person name="Visagie C.M."/>
            <person name="Spraker J."/>
            <person name="Barnes I."/>
            <person name="Buitendag C."/>
            <person name="Ceriani C."/>
            <person name="Del Mar Angel L."/>
            <person name="du Plessis D."/>
            <person name="Fuchs T."/>
            <person name="Gasser K."/>
            <person name="Kramer D."/>
            <person name="Li W."/>
            <person name="Munsamy K."/>
            <person name="Piso A."/>
            <person name="Price J.L."/>
            <person name="Sonnekus B."/>
            <person name="Thomas C."/>
            <person name="van der Nest A."/>
            <person name="van Dijk A."/>
            <person name="van Heerden A."/>
            <person name="van Vuuren N."/>
            <person name="Yilmaz N."/>
            <person name="Duong T.A."/>
            <person name="van der Merwe N.A."/>
            <person name="Wingfield M.J."/>
            <person name="Wingfield B.D."/>
        </authorList>
    </citation>
    <scope>NUCLEOTIDE SEQUENCE [LARGE SCALE GENOMIC DNA]</scope>
    <source>
        <strain evidence="5 6">CMW 18300</strain>
    </source>
</reference>
<evidence type="ECO:0000313" key="5">
    <source>
        <dbReference type="EMBL" id="KAL1856517.1"/>
    </source>
</evidence>
<keyword evidence="6" id="KW-1185">Reference proteome</keyword>
<protein>
    <recommendedName>
        <fullName evidence="4">Amidohydrolase-related domain-containing protein</fullName>
    </recommendedName>
</protein>
<accession>A0ABR3W9K5</accession>
<gene>
    <name evidence="5" type="ORF">Daus18300_010674</name>
</gene>
<dbReference type="InterPro" id="IPR032466">
    <property type="entry name" value="Metal_Hydrolase"/>
</dbReference>
<dbReference type="SUPFAM" id="SSF51556">
    <property type="entry name" value="Metallo-dependent hydrolases"/>
    <property type="match status" value="1"/>
</dbReference>
<dbReference type="PANTHER" id="PTHR21240">
    <property type="entry name" value="2-AMINO-3-CARBOXYLMUCONATE-6-SEMIALDEHYDE DECARBOXYLASE"/>
    <property type="match status" value="1"/>
</dbReference>
<dbReference type="InterPro" id="IPR032465">
    <property type="entry name" value="ACMSD"/>
</dbReference>